<evidence type="ECO:0000256" key="1">
    <source>
        <dbReference type="ARBA" id="ARBA00023002"/>
    </source>
</evidence>
<dbReference type="InterPro" id="IPR002938">
    <property type="entry name" value="FAD-bd"/>
</dbReference>
<dbReference type="GO" id="GO:0004497">
    <property type="term" value="F:monooxygenase activity"/>
    <property type="evidence" value="ECO:0007669"/>
    <property type="project" value="UniProtKB-KW"/>
</dbReference>
<comment type="similarity">
    <text evidence="3">Belongs to the 3-hydroxybenzoate 6-hydroxylase family.</text>
</comment>
<evidence type="ECO:0000313" key="5">
    <source>
        <dbReference type="EMBL" id="KAL3339235.1"/>
    </source>
</evidence>
<evidence type="ECO:0000256" key="3">
    <source>
        <dbReference type="ARBA" id="ARBA00024018"/>
    </source>
</evidence>
<evidence type="ECO:0000256" key="2">
    <source>
        <dbReference type="ARBA" id="ARBA00023033"/>
    </source>
</evidence>
<dbReference type="AlphaFoldDB" id="A0ABD2S575"/>
<proteinExistence type="inferred from homology"/>
<organism evidence="5 6">
    <name type="scientific">Solanum stoloniferum</name>
    <dbReference type="NCBI Taxonomy" id="62892"/>
    <lineage>
        <taxon>Eukaryota</taxon>
        <taxon>Viridiplantae</taxon>
        <taxon>Streptophyta</taxon>
        <taxon>Embryophyta</taxon>
        <taxon>Tracheophyta</taxon>
        <taxon>Spermatophyta</taxon>
        <taxon>Magnoliopsida</taxon>
        <taxon>eudicotyledons</taxon>
        <taxon>Gunneridae</taxon>
        <taxon>Pentapetalae</taxon>
        <taxon>asterids</taxon>
        <taxon>lamiids</taxon>
        <taxon>Solanales</taxon>
        <taxon>Solanaceae</taxon>
        <taxon>Solanoideae</taxon>
        <taxon>Solaneae</taxon>
        <taxon>Solanum</taxon>
    </lineage>
</organism>
<reference evidence="5 6" key="1">
    <citation type="submission" date="2024-05" db="EMBL/GenBank/DDBJ databases">
        <title>De novo assembly of an allotetraploid wild potato.</title>
        <authorList>
            <person name="Hosaka A.J."/>
        </authorList>
    </citation>
    <scope>NUCLEOTIDE SEQUENCE [LARGE SCALE GENOMIC DNA]</scope>
    <source>
        <tissue evidence="5">Young leaves</tissue>
    </source>
</reference>
<name>A0ABD2S575_9SOLN</name>
<accession>A0ABD2S575</accession>
<comment type="caution">
    <text evidence="5">The sequence shown here is derived from an EMBL/GenBank/DDBJ whole genome shotgun (WGS) entry which is preliminary data.</text>
</comment>
<dbReference type="PANTHER" id="PTHR45934">
    <property type="entry name" value="FAD/NAD(P)-BINDING OXIDOREDUCTASE FAMILY PROTEIN"/>
    <property type="match status" value="1"/>
</dbReference>
<dbReference type="Proteomes" id="UP001627284">
    <property type="component" value="Unassembled WGS sequence"/>
</dbReference>
<protein>
    <recommendedName>
        <fullName evidence="4">FAD-binding domain-containing protein</fullName>
    </recommendedName>
</protein>
<keyword evidence="6" id="KW-1185">Reference proteome</keyword>
<dbReference type="SUPFAM" id="SSF51905">
    <property type="entry name" value="FAD/NAD(P)-binding domain"/>
    <property type="match status" value="1"/>
</dbReference>
<sequence>MESSGCDEMQEIVIVGGGLCGLATALALHRKGVKSVVLEKSETLRSAGAAIGVLPNGWKALDQLGVASHLRTTALPLQGMRITWMDKGNEKFTPYKVLLKYRNIGEVRCLKRSDIVETFADALPPKTIRFGCDIVSVEMDPITSLPSLLLSNGKRIGAKVLIGCDGWRSIVASFLGLKPAKTFRTCAIRGLTSYPNSHSFPFEFVRLIVGRTAVGRLPITDKLVHWFVAVQQGTDAKFPQDTQVIKQRAMGAVSGHPADVQEMIEKCDLDSLSFAHLKYRAPWDLMFGNFREKTVTVAGDAMHVMGPFLGQGGSSGIEDAVVLGRNLAKTINGSCFDHEEALDQYIKERKMRVVKLATQSYLTALLIENRPIITKIFVVTVMAIFFRNPSAHTQYDCGLL</sequence>
<gene>
    <name evidence="5" type="ORF">AABB24_028061</name>
</gene>
<dbReference type="InterPro" id="IPR036188">
    <property type="entry name" value="FAD/NAD-bd_sf"/>
</dbReference>
<dbReference type="InterPro" id="IPR044560">
    <property type="entry name" value="MOase"/>
</dbReference>
<dbReference type="Gene3D" id="3.50.50.60">
    <property type="entry name" value="FAD/NAD(P)-binding domain"/>
    <property type="match status" value="1"/>
</dbReference>
<dbReference type="PANTHER" id="PTHR45934:SF2">
    <property type="entry name" value="MONOOXYGENASE 1"/>
    <property type="match status" value="1"/>
</dbReference>
<dbReference type="EMBL" id="JBJKTR010000016">
    <property type="protein sequence ID" value="KAL3339235.1"/>
    <property type="molecule type" value="Genomic_DNA"/>
</dbReference>
<evidence type="ECO:0000313" key="6">
    <source>
        <dbReference type="Proteomes" id="UP001627284"/>
    </source>
</evidence>
<keyword evidence="1" id="KW-0560">Oxidoreductase</keyword>
<evidence type="ECO:0000259" key="4">
    <source>
        <dbReference type="Pfam" id="PF01494"/>
    </source>
</evidence>
<keyword evidence="2" id="KW-0503">Monooxygenase</keyword>
<dbReference type="PRINTS" id="PR00420">
    <property type="entry name" value="RNGMNOXGNASE"/>
</dbReference>
<feature type="domain" description="FAD-binding" evidence="4">
    <location>
        <begin position="11"/>
        <end position="358"/>
    </location>
</feature>
<dbReference type="Pfam" id="PF01494">
    <property type="entry name" value="FAD_binding_3"/>
    <property type="match status" value="1"/>
</dbReference>